<dbReference type="PANTHER" id="PTHR23153">
    <property type="entry name" value="UBX-RELATED"/>
    <property type="match status" value="1"/>
</dbReference>
<accession>A0A9N8HHJ5</accession>
<dbReference type="InterPro" id="IPR018997">
    <property type="entry name" value="PUB_domain"/>
</dbReference>
<dbReference type="CDD" id="cd09212">
    <property type="entry name" value="PUB"/>
    <property type="match status" value="1"/>
</dbReference>
<evidence type="ECO:0000313" key="3">
    <source>
        <dbReference type="EMBL" id="CAB9510763.1"/>
    </source>
</evidence>
<dbReference type="OrthoDB" id="205028at2759"/>
<reference evidence="3" key="1">
    <citation type="submission" date="2020-06" db="EMBL/GenBank/DDBJ databases">
        <authorList>
            <consortium name="Plant Systems Biology data submission"/>
        </authorList>
    </citation>
    <scope>NUCLEOTIDE SEQUENCE</scope>
    <source>
        <strain evidence="3">D6</strain>
    </source>
</reference>
<dbReference type="SUPFAM" id="SSF143503">
    <property type="entry name" value="PUG domain-like"/>
    <property type="match status" value="1"/>
</dbReference>
<dbReference type="EMBL" id="CAICTM010000450">
    <property type="protein sequence ID" value="CAB9510763.1"/>
    <property type="molecule type" value="Genomic_DNA"/>
</dbReference>
<gene>
    <name evidence="3" type="ORF">SEMRO_451_G145770.1</name>
</gene>
<dbReference type="PANTHER" id="PTHR23153:SF38">
    <property type="entry name" value="UBX DOMAIN-CONTAINING PROTEIN 6"/>
    <property type="match status" value="1"/>
</dbReference>
<evidence type="ECO:0000256" key="1">
    <source>
        <dbReference type="SAM" id="MobiDB-lite"/>
    </source>
</evidence>
<dbReference type="Gene3D" id="1.20.58.2190">
    <property type="match status" value="1"/>
</dbReference>
<proteinExistence type="predicted"/>
<evidence type="ECO:0000259" key="2">
    <source>
        <dbReference type="Pfam" id="PF09409"/>
    </source>
</evidence>
<protein>
    <recommendedName>
        <fullName evidence="2">PUB domain-containing protein</fullName>
    </recommendedName>
</protein>
<dbReference type="InterPro" id="IPR036339">
    <property type="entry name" value="PUB-like_dom_sf"/>
</dbReference>
<feature type="compositionally biased region" description="Basic residues" evidence="1">
    <location>
        <begin position="34"/>
        <end position="44"/>
    </location>
</feature>
<dbReference type="GO" id="GO:0005737">
    <property type="term" value="C:cytoplasm"/>
    <property type="evidence" value="ECO:0007669"/>
    <property type="project" value="TreeGrafter"/>
</dbReference>
<sequence>MFRVTNPSSAFSSNEEDPSALDASTCRQQALARSSRKLERHHPNVKLPPRLDEKSKEEQIQRCCDRFKSFPATVDTLIRALQTILSNPAVRKYRRIDQTNPGYQRSLAGAPGAEQLLLALGFRRMTDEQSLVLDTVNRDLLQMALGALNETTKTPEYQHAKKELVFRKDVAAHLRATPTAHELTARQTLLSKVPREPAPGRSAVMMIHLGGNDDNSRTLTRRFDGDDTLQDVLHWLAGTVGTIFYQNLVESRSWSLVDVNRLGETPINCDAPVAAITTLQHLGFWPSGRLQLRPSTVHWMKRQNTDSLEMGVSRGLASAPSETLKYI</sequence>
<dbReference type="Pfam" id="PF09409">
    <property type="entry name" value="PUB"/>
    <property type="match status" value="1"/>
</dbReference>
<feature type="compositionally biased region" description="Polar residues" evidence="1">
    <location>
        <begin position="1"/>
        <end position="13"/>
    </location>
</feature>
<feature type="domain" description="PUB" evidence="2">
    <location>
        <begin position="72"/>
        <end position="140"/>
    </location>
</feature>
<dbReference type="AlphaFoldDB" id="A0A9N8HHJ5"/>
<comment type="caution">
    <text evidence="3">The sequence shown here is derived from an EMBL/GenBank/DDBJ whole genome shotgun (WGS) entry which is preliminary data.</text>
</comment>
<organism evidence="3 4">
    <name type="scientific">Seminavis robusta</name>
    <dbReference type="NCBI Taxonomy" id="568900"/>
    <lineage>
        <taxon>Eukaryota</taxon>
        <taxon>Sar</taxon>
        <taxon>Stramenopiles</taxon>
        <taxon>Ochrophyta</taxon>
        <taxon>Bacillariophyta</taxon>
        <taxon>Bacillariophyceae</taxon>
        <taxon>Bacillariophycidae</taxon>
        <taxon>Naviculales</taxon>
        <taxon>Naviculaceae</taxon>
        <taxon>Seminavis</taxon>
    </lineage>
</organism>
<keyword evidence="4" id="KW-1185">Reference proteome</keyword>
<dbReference type="Proteomes" id="UP001153069">
    <property type="component" value="Unassembled WGS sequence"/>
</dbReference>
<name>A0A9N8HHJ5_9STRA</name>
<evidence type="ECO:0000313" key="4">
    <source>
        <dbReference type="Proteomes" id="UP001153069"/>
    </source>
</evidence>
<feature type="region of interest" description="Disordered" evidence="1">
    <location>
        <begin position="1"/>
        <end position="56"/>
    </location>
</feature>